<dbReference type="GO" id="GO:0005840">
    <property type="term" value="C:ribosome"/>
    <property type="evidence" value="ECO:0007669"/>
    <property type="project" value="UniProtKB-KW"/>
</dbReference>
<dbReference type="NCBIfam" id="TIGR00952">
    <property type="entry name" value="S15_bact"/>
    <property type="match status" value="1"/>
</dbReference>
<keyword evidence="2 3" id="KW-0687">Ribonucleoprotein</keyword>
<dbReference type="PANTHER" id="PTHR23321:SF26">
    <property type="entry name" value="SMALL RIBOSOMAL SUBUNIT PROTEIN US15M"/>
    <property type="match status" value="1"/>
</dbReference>
<comment type="subunit">
    <text evidence="3">Part of the 30S ribosomal subunit. Forms a bridge to the 50S subunit in the 70S ribosome, contacting the 23S rRNA.</text>
</comment>
<evidence type="ECO:0000313" key="6">
    <source>
        <dbReference type="EMBL" id="OHA67586.1"/>
    </source>
</evidence>
<keyword evidence="3 5" id="KW-0699">rRNA-binding</keyword>
<comment type="function">
    <text evidence="3">Forms an intersubunit bridge (bridge B4) with the 23S rRNA of the 50S subunit in the ribosome.</text>
</comment>
<dbReference type="GO" id="GO:0005737">
    <property type="term" value="C:cytoplasm"/>
    <property type="evidence" value="ECO:0007669"/>
    <property type="project" value="UniProtKB-ARBA"/>
</dbReference>
<dbReference type="InterPro" id="IPR009068">
    <property type="entry name" value="uS15_NS1_RNA-bd_sf"/>
</dbReference>
<dbReference type="InterPro" id="IPR000589">
    <property type="entry name" value="Ribosomal_uS15"/>
</dbReference>
<keyword evidence="3 5" id="KW-0694">RNA-binding</keyword>
<protein>
    <recommendedName>
        <fullName evidence="3">Small ribosomal subunit protein uS15</fullName>
    </recommendedName>
</protein>
<dbReference type="GO" id="GO:0003735">
    <property type="term" value="F:structural constituent of ribosome"/>
    <property type="evidence" value="ECO:0007669"/>
    <property type="project" value="InterPro"/>
</dbReference>
<dbReference type="HAMAP" id="MF_01343_B">
    <property type="entry name" value="Ribosomal_uS15_B"/>
    <property type="match status" value="1"/>
</dbReference>
<dbReference type="AlphaFoldDB" id="A0A1G2R438"/>
<dbReference type="PROSITE" id="PS00362">
    <property type="entry name" value="RIBOSOMAL_S15"/>
    <property type="match status" value="1"/>
</dbReference>
<evidence type="ECO:0000256" key="5">
    <source>
        <dbReference type="RuleBase" id="RU004524"/>
    </source>
</evidence>
<evidence type="ECO:0000256" key="2">
    <source>
        <dbReference type="ARBA" id="ARBA00023274"/>
    </source>
</evidence>
<evidence type="ECO:0000256" key="4">
    <source>
        <dbReference type="RuleBase" id="RU003919"/>
    </source>
</evidence>
<gene>
    <name evidence="3" type="primary">rpsO</name>
    <name evidence="6" type="ORF">A3C82_01415</name>
</gene>
<evidence type="ECO:0000313" key="7">
    <source>
        <dbReference type="Proteomes" id="UP000176901"/>
    </source>
</evidence>
<dbReference type="Proteomes" id="UP000176901">
    <property type="component" value="Unassembled WGS sequence"/>
</dbReference>
<evidence type="ECO:0000256" key="3">
    <source>
        <dbReference type="HAMAP-Rule" id="MF_01343"/>
    </source>
</evidence>
<dbReference type="SMART" id="SM01387">
    <property type="entry name" value="Ribosomal_S15"/>
    <property type="match status" value="1"/>
</dbReference>
<dbReference type="GO" id="GO:0006412">
    <property type="term" value="P:translation"/>
    <property type="evidence" value="ECO:0007669"/>
    <property type="project" value="UniProtKB-UniRule"/>
</dbReference>
<organism evidence="6 7">
    <name type="scientific">Candidatus Wildermuthbacteria bacterium RIFCSPHIGHO2_02_FULL_47_12</name>
    <dbReference type="NCBI Taxonomy" id="1802451"/>
    <lineage>
        <taxon>Bacteria</taxon>
        <taxon>Candidatus Wildermuthiibacteriota</taxon>
    </lineage>
</organism>
<dbReference type="InterPro" id="IPR005290">
    <property type="entry name" value="Ribosomal_uS15_bac-type"/>
</dbReference>
<dbReference type="GO" id="GO:1990904">
    <property type="term" value="C:ribonucleoprotein complex"/>
    <property type="evidence" value="ECO:0007669"/>
    <property type="project" value="UniProtKB-KW"/>
</dbReference>
<dbReference type="Gene3D" id="1.10.287.10">
    <property type="entry name" value="S15/NS1, RNA-binding"/>
    <property type="match status" value="1"/>
</dbReference>
<comment type="caution">
    <text evidence="6">The sequence shown here is derived from an EMBL/GenBank/DDBJ whole genome shotgun (WGS) entry which is preliminary data.</text>
</comment>
<comment type="similarity">
    <text evidence="3 4">Belongs to the universal ribosomal protein uS15 family.</text>
</comment>
<evidence type="ECO:0000256" key="1">
    <source>
        <dbReference type="ARBA" id="ARBA00022980"/>
    </source>
</evidence>
<dbReference type="GO" id="GO:0019843">
    <property type="term" value="F:rRNA binding"/>
    <property type="evidence" value="ECO:0007669"/>
    <property type="project" value="UniProtKB-UniRule"/>
</dbReference>
<accession>A0A1G2R438</accession>
<dbReference type="SUPFAM" id="SSF47060">
    <property type="entry name" value="S15/NS1 RNA-binding domain"/>
    <property type="match status" value="1"/>
</dbReference>
<sequence length="88" mass="10048">MLTPKEKTKFIDEFKTNPADTGSAEVQIALLSEQIRKLLVHLKKFPKDFSSKRGLLRQVAGRRTLLAYLKEASPKKYQAFIKKSGLKK</sequence>
<dbReference type="EMBL" id="MHTW01000008">
    <property type="protein sequence ID" value="OHA67586.1"/>
    <property type="molecule type" value="Genomic_DNA"/>
</dbReference>
<dbReference type="PANTHER" id="PTHR23321">
    <property type="entry name" value="RIBOSOMAL PROTEIN S15, BACTERIAL AND ORGANELLAR"/>
    <property type="match status" value="1"/>
</dbReference>
<comment type="function">
    <text evidence="3 5">One of the primary rRNA binding proteins, it binds directly to 16S rRNA where it helps nucleate assembly of the platform of the 30S subunit by binding and bridging several RNA helices of the 16S rRNA.</text>
</comment>
<keyword evidence="1 3" id="KW-0689">Ribosomal protein</keyword>
<name>A0A1G2R438_9BACT</name>
<dbReference type="STRING" id="1802451.A3C82_01415"/>
<proteinExistence type="inferred from homology"/>
<reference evidence="6 7" key="1">
    <citation type="journal article" date="2016" name="Nat. Commun.">
        <title>Thousands of microbial genomes shed light on interconnected biogeochemical processes in an aquifer system.</title>
        <authorList>
            <person name="Anantharaman K."/>
            <person name="Brown C.T."/>
            <person name="Hug L.A."/>
            <person name="Sharon I."/>
            <person name="Castelle C.J."/>
            <person name="Probst A.J."/>
            <person name="Thomas B.C."/>
            <person name="Singh A."/>
            <person name="Wilkins M.J."/>
            <person name="Karaoz U."/>
            <person name="Brodie E.L."/>
            <person name="Williams K.H."/>
            <person name="Hubbard S.S."/>
            <person name="Banfield J.F."/>
        </authorList>
    </citation>
    <scope>NUCLEOTIDE SEQUENCE [LARGE SCALE GENOMIC DNA]</scope>
</reference>
<dbReference type="Pfam" id="PF00312">
    <property type="entry name" value="Ribosomal_S15"/>
    <property type="match status" value="1"/>
</dbReference>
<dbReference type="CDD" id="cd00353">
    <property type="entry name" value="Ribosomal_S15p_S13e"/>
    <property type="match status" value="1"/>
</dbReference>